<dbReference type="GO" id="GO:0055085">
    <property type="term" value="P:transmembrane transport"/>
    <property type="evidence" value="ECO:0007669"/>
    <property type="project" value="InterPro"/>
</dbReference>
<proteinExistence type="inferred from homology"/>
<evidence type="ECO:0000256" key="6">
    <source>
        <dbReference type="ARBA" id="ARBA00022989"/>
    </source>
</evidence>
<keyword evidence="6 8" id="KW-1133">Transmembrane helix</keyword>
<dbReference type="Gene3D" id="1.10.3720.10">
    <property type="entry name" value="MetI-like"/>
    <property type="match status" value="1"/>
</dbReference>
<sequence length="287" mass="31038">MTEARRSTPYAALLAALLMLVFFALPVAYLVAMSFAQHSQTEGVDWTLSLANYRELATDSFFWEVAWRTLRLSLLTTLLCLLLAFPVSYYLVSARGWRQLLVFIILLTPLVTSVTVMSYGWLILLGRQGLVNSVLVGIGILSDPAPLMHNEPAIVVGLVHIFVVFMVIAIAGSLHGINPALSLAARSLGAGPVSVFLRVTLPLCLPGIRAGALLVFALSMSAYAIPGVLGGPRYKFISTLVYQQSVSLFNWPAGAALAVLLLVMTALVLTFAYILGTFGRLRRGVVQ</sequence>
<evidence type="ECO:0000256" key="8">
    <source>
        <dbReference type="SAM" id="Phobius"/>
    </source>
</evidence>
<evidence type="ECO:0000313" key="10">
    <source>
        <dbReference type="EMBL" id="RAI01770.1"/>
    </source>
</evidence>
<feature type="transmembrane region" description="Helical" evidence="8">
    <location>
        <begin position="72"/>
        <end position="93"/>
    </location>
</feature>
<accession>A0A8B2NYW2</accession>
<feature type="transmembrane region" description="Helical" evidence="8">
    <location>
        <begin position="12"/>
        <end position="36"/>
    </location>
</feature>
<keyword evidence="4" id="KW-1003">Cell membrane</keyword>
<dbReference type="PANTHER" id="PTHR42929">
    <property type="entry name" value="INNER MEMBRANE ABC TRANSPORTER PERMEASE PROTEIN YDCU-RELATED-RELATED"/>
    <property type="match status" value="1"/>
</dbReference>
<feature type="transmembrane region" description="Helical" evidence="8">
    <location>
        <begin position="100"/>
        <end position="124"/>
    </location>
</feature>
<dbReference type="InterPro" id="IPR035906">
    <property type="entry name" value="MetI-like_sf"/>
</dbReference>
<evidence type="ECO:0000256" key="4">
    <source>
        <dbReference type="ARBA" id="ARBA00022475"/>
    </source>
</evidence>
<dbReference type="InterPro" id="IPR000515">
    <property type="entry name" value="MetI-like"/>
</dbReference>
<keyword evidence="5 8" id="KW-0812">Transmembrane</keyword>
<evidence type="ECO:0000256" key="2">
    <source>
        <dbReference type="ARBA" id="ARBA00007069"/>
    </source>
</evidence>
<evidence type="ECO:0000313" key="11">
    <source>
        <dbReference type="Proteomes" id="UP000249590"/>
    </source>
</evidence>
<evidence type="ECO:0000256" key="1">
    <source>
        <dbReference type="ARBA" id="ARBA00004651"/>
    </source>
</evidence>
<feature type="transmembrane region" description="Helical" evidence="8">
    <location>
        <begin position="251"/>
        <end position="275"/>
    </location>
</feature>
<evidence type="ECO:0000256" key="3">
    <source>
        <dbReference type="ARBA" id="ARBA00022448"/>
    </source>
</evidence>
<dbReference type="RefSeq" id="WP_111344889.1">
    <property type="nucleotide sequence ID" value="NZ_JAIWKD010000002.1"/>
</dbReference>
<dbReference type="SUPFAM" id="SSF161098">
    <property type="entry name" value="MetI-like"/>
    <property type="match status" value="1"/>
</dbReference>
<feature type="domain" description="ABC transmembrane type-1" evidence="9">
    <location>
        <begin position="66"/>
        <end position="272"/>
    </location>
</feature>
<evidence type="ECO:0000256" key="7">
    <source>
        <dbReference type="ARBA" id="ARBA00023136"/>
    </source>
</evidence>
<dbReference type="Proteomes" id="UP000249590">
    <property type="component" value="Unassembled WGS sequence"/>
</dbReference>
<organism evidence="10 11">
    <name type="scientific">Acuticoccus sediminis</name>
    <dbReference type="NCBI Taxonomy" id="2184697"/>
    <lineage>
        <taxon>Bacteria</taxon>
        <taxon>Pseudomonadati</taxon>
        <taxon>Pseudomonadota</taxon>
        <taxon>Alphaproteobacteria</taxon>
        <taxon>Hyphomicrobiales</taxon>
        <taxon>Amorphaceae</taxon>
        <taxon>Acuticoccus</taxon>
    </lineage>
</organism>
<dbReference type="AlphaFoldDB" id="A0A8B2NYW2"/>
<keyword evidence="3" id="KW-0813">Transport</keyword>
<comment type="subcellular location">
    <subcellularLocation>
        <location evidence="1">Cell membrane</location>
        <topology evidence="1">Multi-pass membrane protein</topology>
    </subcellularLocation>
</comment>
<gene>
    <name evidence="10" type="ORF">DLJ53_10210</name>
</gene>
<reference evidence="10 11" key="1">
    <citation type="submission" date="2018-05" db="EMBL/GenBank/DDBJ databases">
        <title>Acuticoccus sediminis sp. nov., isolated from deep-sea sediment of Indian Ocean.</title>
        <authorList>
            <person name="Liu X."/>
            <person name="Lai Q."/>
            <person name="Du Y."/>
            <person name="Sun F."/>
            <person name="Zhang X."/>
            <person name="Wang S."/>
            <person name="Shao Z."/>
        </authorList>
    </citation>
    <scope>NUCLEOTIDE SEQUENCE [LARGE SCALE GENOMIC DNA]</scope>
    <source>
        <strain evidence="10 11">PTG4-2</strain>
    </source>
</reference>
<protein>
    <submittedName>
        <fullName evidence="10">ABC transporter permease</fullName>
    </submittedName>
</protein>
<dbReference type="PANTHER" id="PTHR42929:SF5">
    <property type="entry name" value="ABC TRANSPORTER PERMEASE PROTEIN"/>
    <property type="match status" value="1"/>
</dbReference>
<keyword evidence="11" id="KW-1185">Reference proteome</keyword>
<dbReference type="CDD" id="cd06261">
    <property type="entry name" value="TM_PBP2"/>
    <property type="match status" value="1"/>
</dbReference>
<name>A0A8B2NYW2_9HYPH</name>
<dbReference type="EMBL" id="QHHQ01000002">
    <property type="protein sequence ID" value="RAI01770.1"/>
    <property type="molecule type" value="Genomic_DNA"/>
</dbReference>
<keyword evidence="7 8" id="KW-0472">Membrane</keyword>
<comment type="caution">
    <text evidence="10">The sequence shown here is derived from an EMBL/GenBank/DDBJ whole genome shotgun (WGS) entry which is preliminary data.</text>
</comment>
<comment type="similarity">
    <text evidence="2">Belongs to the binding-protein-dependent transport system permease family. CysTW subfamily.</text>
</comment>
<evidence type="ECO:0000259" key="9">
    <source>
        <dbReference type="PROSITE" id="PS50928"/>
    </source>
</evidence>
<dbReference type="GO" id="GO:0005886">
    <property type="term" value="C:plasma membrane"/>
    <property type="evidence" value="ECO:0007669"/>
    <property type="project" value="UniProtKB-SubCell"/>
</dbReference>
<dbReference type="OrthoDB" id="9807047at2"/>
<dbReference type="PROSITE" id="PS50928">
    <property type="entry name" value="ABC_TM1"/>
    <property type="match status" value="1"/>
</dbReference>
<feature type="transmembrane region" description="Helical" evidence="8">
    <location>
        <begin position="154"/>
        <end position="177"/>
    </location>
</feature>
<evidence type="ECO:0000256" key="5">
    <source>
        <dbReference type="ARBA" id="ARBA00022692"/>
    </source>
</evidence>